<dbReference type="Pfam" id="PF13637">
    <property type="entry name" value="Ank_4"/>
    <property type="match status" value="1"/>
</dbReference>
<dbReference type="InterPro" id="IPR017946">
    <property type="entry name" value="PLC-like_Pdiesterase_TIM-brl"/>
</dbReference>
<keyword evidence="2" id="KW-0378">Hydrolase</keyword>
<gene>
    <name evidence="7" type="ORF">BU24DRAFT_459131</name>
</gene>
<name>A0A6A5Y1T7_9PLEO</name>
<dbReference type="EMBL" id="ML978067">
    <property type="protein sequence ID" value="KAF2019458.1"/>
    <property type="molecule type" value="Genomic_DNA"/>
</dbReference>
<evidence type="ECO:0000256" key="4">
    <source>
        <dbReference type="PROSITE-ProRule" id="PRU00023"/>
    </source>
</evidence>
<dbReference type="InterPro" id="IPR057506">
    <property type="entry name" value="C2_GPCPD1"/>
</dbReference>
<proteinExistence type="predicted"/>
<keyword evidence="1" id="KW-0677">Repeat</keyword>
<protein>
    <submittedName>
        <fullName evidence="7">GDPD-domain-containing protein</fullName>
    </submittedName>
</protein>
<dbReference type="PANTHER" id="PTHR22958:SF1">
    <property type="entry name" value="GLYCEROPHOSPHOCHOLINE PHOSPHODIESTERASE GPCPD1"/>
    <property type="match status" value="1"/>
</dbReference>
<dbReference type="CDD" id="cd14447">
    <property type="entry name" value="SPX"/>
    <property type="match status" value="1"/>
</dbReference>
<evidence type="ECO:0000313" key="7">
    <source>
        <dbReference type="EMBL" id="KAF2019458.1"/>
    </source>
</evidence>
<dbReference type="PROSITE" id="PS50297">
    <property type="entry name" value="ANK_REP_REGION"/>
    <property type="match status" value="1"/>
</dbReference>
<dbReference type="OrthoDB" id="197419at2759"/>
<dbReference type="InterPro" id="IPR004331">
    <property type="entry name" value="SPX_dom"/>
</dbReference>
<dbReference type="RefSeq" id="XP_033387797.1">
    <property type="nucleotide sequence ID" value="XM_033531700.1"/>
</dbReference>
<dbReference type="PANTHER" id="PTHR22958">
    <property type="entry name" value="GLYCEROPHOSPHORYL DIESTER PHOSPHODIESTERASE"/>
    <property type="match status" value="1"/>
</dbReference>
<keyword evidence="8" id="KW-1185">Reference proteome</keyword>
<dbReference type="Pfam" id="PF12796">
    <property type="entry name" value="Ank_2"/>
    <property type="match status" value="1"/>
</dbReference>
<dbReference type="PROSITE" id="PS50088">
    <property type="entry name" value="ANK_REPEAT"/>
    <property type="match status" value="2"/>
</dbReference>
<dbReference type="InterPro" id="IPR002110">
    <property type="entry name" value="Ankyrin_rpt"/>
</dbReference>
<feature type="domain" description="SPX" evidence="5">
    <location>
        <begin position="1"/>
        <end position="135"/>
    </location>
</feature>
<dbReference type="Pfam" id="PF03009">
    <property type="entry name" value="GDPD"/>
    <property type="match status" value="1"/>
</dbReference>
<evidence type="ECO:0000259" key="6">
    <source>
        <dbReference type="PROSITE" id="PS51704"/>
    </source>
</evidence>
<dbReference type="GeneID" id="54289097"/>
<reference evidence="7" key="1">
    <citation type="journal article" date="2020" name="Stud. Mycol.">
        <title>101 Dothideomycetes genomes: a test case for predicting lifestyles and emergence of pathogens.</title>
        <authorList>
            <person name="Haridas S."/>
            <person name="Albert R."/>
            <person name="Binder M."/>
            <person name="Bloem J."/>
            <person name="Labutti K."/>
            <person name="Salamov A."/>
            <person name="Andreopoulos B."/>
            <person name="Baker S."/>
            <person name="Barry K."/>
            <person name="Bills G."/>
            <person name="Bluhm B."/>
            <person name="Cannon C."/>
            <person name="Castanera R."/>
            <person name="Culley D."/>
            <person name="Daum C."/>
            <person name="Ezra D."/>
            <person name="Gonzalez J."/>
            <person name="Henrissat B."/>
            <person name="Kuo A."/>
            <person name="Liang C."/>
            <person name="Lipzen A."/>
            <person name="Lutzoni F."/>
            <person name="Magnuson J."/>
            <person name="Mondo S."/>
            <person name="Nolan M."/>
            <person name="Ohm R."/>
            <person name="Pangilinan J."/>
            <person name="Park H.-J."/>
            <person name="Ramirez L."/>
            <person name="Alfaro M."/>
            <person name="Sun H."/>
            <person name="Tritt A."/>
            <person name="Yoshinaga Y."/>
            <person name="Zwiers L.-H."/>
            <person name="Turgeon B."/>
            <person name="Goodwin S."/>
            <person name="Spatafora J."/>
            <person name="Crous P."/>
            <person name="Grigoriev I."/>
        </authorList>
    </citation>
    <scope>NUCLEOTIDE SEQUENCE</scope>
    <source>
        <strain evidence="7">CBS 175.79</strain>
    </source>
</reference>
<evidence type="ECO:0000256" key="2">
    <source>
        <dbReference type="ARBA" id="ARBA00022801"/>
    </source>
</evidence>
<evidence type="ECO:0000313" key="8">
    <source>
        <dbReference type="Proteomes" id="UP000799778"/>
    </source>
</evidence>
<dbReference type="InterPro" id="IPR036770">
    <property type="entry name" value="Ankyrin_rpt-contain_sf"/>
</dbReference>
<sequence length="926" mass="103315">MKFRKKLCRHVVATWDSHYIPYQRLKALLKLAKYNNQQPSPDFYTSFVEAIIANTAFSLHRRSVLQHEEEQLEKQWNIGAHAKHHSHLIYLNWLTLREALIELSWFYRVNHEAMNRISIKLARFAQASSPELEDYRSIIRGRCAEHEQAYIKCVNQLDRIQARVATYQNNYSASWVYRCNIDQDYGVVADIMKSGHGQTPLHFCATYGIINLCKHVLSNISLVEESILLRDEAGFTPLHVTVTHGHVEVTKLLLSAMDRQPTLVPDDLLHIALRRGDDTMVKLLVTRLVGLKYKSNSGESCLYIAAQLGREDYLRLLLPLVDSDFVDIAESACQWTPLFIGCVEGHSSTVRLLLDAGADTTRLDYLGWTAQENAAFRGHMPIVEMLSTLNATPRPRYYLPRNDPQFSSGARVDVSPRLAHVVLNLGSLQEGSPAKSSALDLPGISGHGLVLSISTSESTLSIERVMPLFDDPVDDTLVFVVKHPAEAAIVFDVRKKGAERNDSGALIGTGVAFLYIQTPCLGVRHGTLMREQTVPILCKDSLRLLGTITFSFLIVRPYYQLGYPSPSAMYLGAPSSVQLVGHRGLGQNSRNRFLQLGENTIESFLAARNQGATFVEASFRFACYSYSFRTDVQLTKDLIPILFHDYSLSESGTDVAIHDVTLDQFMHVARIQSPQCNPPAVDGSLENQTAYSDIHIHRPRSRSVTMVHERGAEDVKDRIKHTVDYRKKGFKPNTRRDFVQDTFATLEDALCNVPVDIGFDMEIKYPRIHEALEAGIAPVSIEINIFVDTVLDGIARFGGGRKIILSSFTPEICILLAIKQKSYPVLFITNAGKRPLSDKEKRAGSLQVAARFAKQWGLAGIVVAADSLVMCPRLIEFVKSQGLICGSYNGLNNEPANVQIQVKAGIDLIVTDRVGLISQTLKGLGA</sequence>
<dbReference type="GO" id="GO:0046475">
    <property type="term" value="P:glycerophospholipid catabolic process"/>
    <property type="evidence" value="ECO:0007669"/>
    <property type="project" value="TreeGrafter"/>
</dbReference>
<feature type="repeat" description="ANK" evidence="4">
    <location>
        <begin position="336"/>
        <end position="365"/>
    </location>
</feature>
<dbReference type="InterPro" id="IPR051578">
    <property type="entry name" value="GDPD"/>
</dbReference>
<dbReference type="InterPro" id="IPR030395">
    <property type="entry name" value="GP_PDE_dom"/>
</dbReference>
<dbReference type="Gene3D" id="1.25.40.20">
    <property type="entry name" value="Ankyrin repeat-containing domain"/>
    <property type="match status" value="1"/>
</dbReference>
<dbReference type="PROSITE" id="PS51704">
    <property type="entry name" value="GP_PDE"/>
    <property type="match status" value="1"/>
</dbReference>
<dbReference type="SMART" id="SM00248">
    <property type="entry name" value="ANK"/>
    <property type="match status" value="6"/>
</dbReference>
<dbReference type="GO" id="GO:0047389">
    <property type="term" value="F:glycerophosphocholine phosphodiesterase activity"/>
    <property type="evidence" value="ECO:0007669"/>
    <property type="project" value="TreeGrafter"/>
</dbReference>
<dbReference type="PROSITE" id="PS51382">
    <property type="entry name" value="SPX"/>
    <property type="match status" value="1"/>
</dbReference>
<evidence type="ECO:0000259" key="5">
    <source>
        <dbReference type="PROSITE" id="PS51382"/>
    </source>
</evidence>
<feature type="repeat" description="ANK" evidence="4">
    <location>
        <begin position="233"/>
        <end position="255"/>
    </location>
</feature>
<dbReference type="Gene3D" id="3.20.20.190">
    <property type="entry name" value="Phosphatidylinositol (PI) phosphodiesterase"/>
    <property type="match status" value="1"/>
</dbReference>
<dbReference type="SUPFAM" id="SSF51695">
    <property type="entry name" value="PLC-like phosphodiesterases"/>
    <property type="match status" value="1"/>
</dbReference>
<evidence type="ECO:0000256" key="1">
    <source>
        <dbReference type="ARBA" id="ARBA00022737"/>
    </source>
</evidence>
<dbReference type="AlphaFoldDB" id="A0A6A5Y1T7"/>
<dbReference type="SUPFAM" id="SSF48403">
    <property type="entry name" value="Ankyrin repeat"/>
    <property type="match status" value="1"/>
</dbReference>
<dbReference type="PRINTS" id="PR01415">
    <property type="entry name" value="ANKYRIN"/>
</dbReference>
<accession>A0A6A5Y1T7</accession>
<dbReference type="Proteomes" id="UP000799778">
    <property type="component" value="Unassembled WGS sequence"/>
</dbReference>
<keyword evidence="3 4" id="KW-0040">ANK repeat</keyword>
<evidence type="ECO:0000256" key="3">
    <source>
        <dbReference type="ARBA" id="ARBA00023043"/>
    </source>
</evidence>
<feature type="domain" description="GP-PDE" evidence="6">
    <location>
        <begin position="577"/>
        <end position="921"/>
    </location>
</feature>
<organism evidence="7 8">
    <name type="scientific">Aaosphaeria arxii CBS 175.79</name>
    <dbReference type="NCBI Taxonomy" id="1450172"/>
    <lineage>
        <taxon>Eukaryota</taxon>
        <taxon>Fungi</taxon>
        <taxon>Dikarya</taxon>
        <taxon>Ascomycota</taxon>
        <taxon>Pezizomycotina</taxon>
        <taxon>Dothideomycetes</taxon>
        <taxon>Pleosporomycetidae</taxon>
        <taxon>Pleosporales</taxon>
        <taxon>Pleosporales incertae sedis</taxon>
        <taxon>Aaosphaeria</taxon>
    </lineage>
</organism>
<dbReference type="Pfam" id="PF25329">
    <property type="entry name" value="C2_GDE1"/>
    <property type="match status" value="1"/>
</dbReference>